<comment type="caution">
    <text evidence="2">The sequence shown here is derived from an EMBL/GenBank/DDBJ whole genome shotgun (WGS) entry which is preliminary data.</text>
</comment>
<feature type="chain" id="PRO_5045829234" description="DUF4139 domain-containing protein" evidence="1">
    <location>
        <begin position="18"/>
        <end position="445"/>
    </location>
</feature>
<dbReference type="RefSeq" id="WP_189002322.1">
    <property type="nucleotide sequence ID" value="NZ_BMOD01000005.1"/>
</dbReference>
<evidence type="ECO:0008006" key="4">
    <source>
        <dbReference type="Google" id="ProtNLM"/>
    </source>
</evidence>
<evidence type="ECO:0000313" key="3">
    <source>
        <dbReference type="Proteomes" id="UP000632222"/>
    </source>
</evidence>
<evidence type="ECO:0000256" key="1">
    <source>
        <dbReference type="SAM" id="SignalP"/>
    </source>
</evidence>
<organism evidence="2 3">
    <name type="scientific">Deinococcus roseus</name>
    <dbReference type="NCBI Taxonomy" id="392414"/>
    <lineage>
        <taxon>Bacteria</taxon>
        <taxon>Thermotogati</taxon>
        <taxon>Deinococcota</taxon>
        <taxon>Deinococci</taxon>
        <taxon>Deinococcales</taxon>
        <taxon>Deinococcaceae</taxon>
        <taxon>Deinococcus</taxon>
    </lineage>
</organism>
<sequence length="445" mass="49820">MKKHILTLLVLSGAAQAADYRIYPTFSEVLEQVTPQNGQYTFTIDQNDLCQVFPSSIGLKNAEVESYLVTTRTVPWLSQLQGKRVAVKDSYGVHPAIVVRIEGQVLLVQDEVTKRYYTTTAASLEFFEAPSTFQDQTEVAYQFQLGQTDQPELHYLTGAVTWKPLYALEVEGDSATLRAWAEVSNQTAKTLKVDHADLFGGDVNRPAQKFPSCGGYAPQAYYNKAYDGLADMAAAPIVAQEAVSVPQATAGGIYKYEVSKVFEVPSRATYALPLQDADVPEVKRVLTHIQNFSYGNQKGLLDRVYRFEAPEFLLGGQFTVRDEDFFIGESVIAHAAKGKELSVQVGSAPEVTYDRTIQMLSQERVEVNNLDRIREVYLVTVVLKSFKDAPVNVEYQESMNALGRTWVVLEDQGKVVRENNFGYQGILQPEEEKTLQFKLQTERPY</sequence>
<dbReference type="EMBL" id="BMOD01000005">
    <property type="protein sequence ID" value="GGJ31977.1"/>
    <property type="molecule type" value="Genomic_DNA"/>
</dbReference>
<evidence type="ECO:0000313" key="2">
    <source>
        <dbReference type="EMBL" id="GGJ31977.1"/>
    </source>
</evidence>
<reference evidence="3" key="1">
    <citation type="journal article" date="2019" name="Int. J. Syst. Evol. Microbiol.">
        <title>The Global Catalogue of Microorganisms (GCM) 10K type strain sequencing project: providing services to taxonomists for standard genome sequencing and annotation.</title>
        <authorList>
            <consortium name="The Broad Institute Genomics Platform"/>
            <consortium name="The Broad Institute Genome Sequencing Center for Infectious Disease"/>
            <person name="Wu L."/>
            <person name="Ma J."/>
        </authorList>
    </citation>
    <scope>NUCLEOTIDE SEQUENCE [LARGE SCALE GENOMIC DNA]</scope>
    <source>
        <strain evidence="3">JCM 14370</strain>
    </source>
</reference>
<proteinExistence type="predicted"/>
<name>A0ABQ2CY14_9DEIO</name>
<keyword evidence="1" id="KW-0732">Signal</keyword>
<dbReference type="Proteomes" id="UP000632222">
    <property type="component" value="Unassembled WGS sequence"/>
</dbReference>
<dbReference type="PANTHER" id="PTHR38075">
    <property type="entry name" value="DUF4139 DOMAIN-CONTAINING PROTEIN"/>
    <property type="match status" value="1"/>
</dbReference>
<accession>A0ABQ2CY14</accession>
<gene>
    <name evidence="2" type="ORF">GCM10008938_17690</name>
</gene>
<protein>
    <recommendedName>
        <fullName evidence="4">DUF4139 domain-containing protein</fullName>
    </recommendedName>
</protein>
<feature type="signal peptide" evidence="1">
    <location>
        <begin position="1"/>
        <end position="17"/>
    </location>
</feature>
<dbReference type="PANTHER" id="PTHR38075:SF1">
    <property type="entry name" value="DUF4139 DOMAIN-CONTAINING PROTEIN"/>
    <property type="match status" value="1"/>
</dbReference>
<keyword evidence="3" id="KW-1185">Reference proteome</keyword>